<evidence type="ECO:0000313" key="1">
    <source>
        <dbReference type="EMBL" id="MDQ0152572.1"/>
    </source>
</evidence>
<dbReference type="EMBL" id="JAUSTO010000006">
    <property type="protein sequence ID" value="MDQ0152572.1"/>
    <property type="molecule type" value="Genomic_DNA"/>
</dbReference>
<sequence length="79" mass="8935">MERRIRLHGVEEVKRFVQAAERCDFDIDVSYNRIAVDGKSFLGIMGMDLARVLNVSYHGHNLEFEQMLTDFAAGDSTAA</sequence>
<accession>A0AAE3VAJ8</accession>
<dbReference type="Gene3D" id="3.30.1340.10">
    <property type="entry name" value="HPr-like"/>
    <property type="match status" value="1"/>
</dbReference>
<comment type="caution">
    <text evidence="1">The sequence shown here is derived from an EMBL/GenBank/DDBJ whole genome shotgun (WGS) entry which is preliminary data.</text>
</comment>
<dbReference type="Proteomes" id="UP001241537">
    <property type="component" value="Unassembled WGS sequence"/>
</dbReference>
<dbReference type="AlphaFoldDB" id="A0AAE3VAJ8"/>
<organism evidence="1 2">
    <name type="scientific">Moryella indoligenes</name>
    <dbReference type="NCBI Taxonomy" id="371674"/>
    <lineage>
        <taxon>Bacteria</taxon>
        <taxon>Bacillati</taxon>
        <taxon>Bacillota</taxon>
        <taxon>Clostridia</taxon>
        <taxon>Lachnospirales</taxon>
        <taxon>Lachnospiraceae</taxon>
        <taxon>Moryella</taxon>
    </lineage>
</organism>
<gene>
    <name evidence="1" type="ORF">J2S20_001264</name>
</gene>
<proteinExistence type="predicted"/>
<keyword evidence="2" id="KW-1185">Reference proteome</keyword>
<name>A0AAE3VAJ8_9FIRM</name>
<reference evidence="1" key="1">
    <citation type="submission" date="2023-07" db="EMBL/GenBank/DDBJ databases">
        <title>Genomic Encyclopedia of Type Strains, Phase IV (KMG-IV): sequencing the most valuable type-strain genomes for metagenomic binning, comparative biology and taxonomic classification.</title>
        <authorList>
            <person name="Goeker M."/>
        </authorList>
    </citation>
    <scope>NUCLEOTIDE SEQUENCE</scope>
    <source>
        <strain evidence="1">DSM 19659</strain>
    </source>
</reference>
<dbReference type="RefSeq" id="WP_106611809.1">
    <property type="nucleotide sequence ID" value="NZ_JAUSTO010000006.1"/>
</dbReference>
<protein>
    <submittedName>
        <fullName evidence="1">Phosphotransferase system HPr-like phosphotransfer protein</fullName>
    </submittedName>
</protein>
<evidence type="ECO:0000313" key="2">
    <source>
        <dbReference type="Proteomes" id="UP001241537"/>
    </source>
</evidence>
<dbReference type="SUPFAM" id="SSF55594">
    <property type="entry name" value="HPr-like"/>
    <property type="match status" value="1"/>
</dbReference>
<dbReference type="InterPro" id="IPR035895">
    <property type="entry name" value="HPr-like_sf"/>
</dbReference>